<sequence length="67" mass="7558">MERKWALIPLVSKKWALNPNGKKVSFDTTCHGRCSVVAQHALKDMWKYATNDCVLDTKHPYGDKGAP</sequence>
<dbReference type="Gramene" id="MELO3C020057.2.1">
    <property type="protein sequence ID" value="MELO3C020057.2.1"/>
    <property type="gene ID" value="MELO3C020057.2"/>
</dbReference>
<protein>
    <submittedName>
        <fullName evidence="1">Uncharacterized protein</fullName>
    </submittedName>
</protein>
<dbReference type="AlphaFoldDB" id="A0A9I9DL80"/>
<name>A0A9I9DL80_CUCME</name>
<accession>A0A9I9DL80</accession>
<proteinExistence type="predicted"/>
<reference evidence="1" key="1">
    <citation type="submission" date="2023-03" db="UniProtKB">
        <authorList>
            <consortium name="EnsemblPlants"/>
        </authorList>
    </citation>
    <scope>IDENTIFICATION</scope>
</reference>
<evidence type="ECO:0000313" key="1">
    <source>
        <dbReference type="EnsemblPlants" id="MELO3C020057.2.1"/>
    </source>
</evidence>
<organism evidence="1">
    <name type="scientific">Cucumis melo</name>
    <name type="common">Muskmelon</name>
    <dbReference type="NCBI Taxonomy" id="3656"/>
    <lineage>
        <taxon>Eukaryota</taxon>
        <taxon>Viridiplantae</taxon>
        <taxon>Streptophyta</taxon>
        <taxon>Embryophyta</taxon>
        <taxon>Tracheophyta</taxon>
        <taxon>Spermatophyta</taxon>
        <taxon>Magnoliopsida</taxon>
        <taxon>eudicotyledons</taxon>
        <taxon>Gunneridae</taxon>
        <taxon>Pentapetalae</taxon>
        <taxon>rosids</taxon>
        <taxon>fabids</taxon>
        <taxon>Cucurbitales</taxon>
        <taxon>Cucurbitaceae</taxon>
        <taxon>Benincaseae</taxon>
        <taxon>Cucumis</taxon>
    </lineage>
</organism>
<dbReference type="EnsemblPlants" id="MELO3C020057.2.1">
    <property type="protein sequence ID" value="MELO3C020057.2.1"/>
    <property type="gene ID" value="MELO3C020057.2"/>
</dbReference>